<organism evidence="2 3">
    <name type="scientific">Mycobacterium stomatepiae</name>
    <dbReference type="NCBI Taxonomy" id="470076"/>
    <lineage>
        <taxon>Bacteria</taxon>
        <taxon>Bacillati</taxon>
        <taxon>Actinomycetota</taxon>
        <taxon>Actinomycetes</taxon>
        <taxon>Mycobacteriales</taxon>
        <taxon>Mycobacteriaceae</taxon>
        <taxon>Mycobacterium</taxon>
        <taxon>Mycobacterium simiae complex</taxon>
    </lineage>
</organism>
<dbReference type="InterPro" id="IPR010982">
    <property type="entry name" value="Lambda_DNA-bd_dom_sf"/>
</dbReference>
<dbReference type="InterPro" id="IPR041413">
    <property type="entry name" value="MLTR_LBD"/>
</dbReference>
<reference evidence="2 3" key="1">
    <citation type="journal article" date="2019" name="Emerg. Microbes Infect.">
        <title>Comprehensive subspecies identification of 175 nontuberculous mycobacteria species based on 7547 genomic profiles.</title>
        <authorList>
            <person name="Matsumoto Y."/>
            <person name="Kinjo T."/>
            <person name="Motooka D."/>
            <person name="Nabeya D."/>
            <person name="Jung N."/>
            <person name="Uechi K."/>
            <person name="Horii T."/>
            <person name="Iida T."/>
            <person name="Fujita J."/>
            <person name="Nakamura S."/>
        </authorList>
    </citation>
    <scope>NUCLEOTIDE SEQUENCE [LARGE SCALE GENOMIC DNA]</scope>
    <source>
        <strain evidence="2 3">JCM 17783</strain>
    </source>
</reference>
<dbReference type="PANTHER" id="PTHR35010:SF2">
    <property type="entry name" value="BLL4672 PROTEIN"/>
    <property type="match status" value="1"/>
</dbReference>
<dbReference type="EMBL" id="AP022587">
    <property type="protein sequence ID" value="BBY20550.1"/>
    <property type="molecule type" value="Genomic_DNA"/>
</dbReference>
<evidence type="ECO:0000313" key="2">
    <source>
        <dbReference type="EMBL" id="BBY20550.1"/>
    </source>
</evidence>
<dbReference type="AlphaFoldDB" id="A0A7I7Q2B5"/>
<dbReference type="CDD" id="cd00093">
    <property type="entry name" value="HTH_XRE"/>
    <property type="match status" value="1"/>
</dbReference>
<dbReference type="PANTHER" id="PTHR35010">
    <property type="entry name" value="BLL4672 PROTEIN-RELATED"/>
    <property type="match status" value="1"/>
</dbReference>
<evidence type="ECO:0000313" key="3">
    <source>
        <dbReference type="Proteomes" id="UP000467130"/>
    </source>
</evidence>
<dbReference type="Gene3D" id="3.30.450.180">
    <property type="match status" value="1"/>
</dbReference>
<dbReference type="Gene3D" id="1.10.260.40">
    <property type="entry name" value="lambda repressor-like DNA-binding domains"/>
    <property type="match status" value="1"/>
</dbReference>
<feature type="domain" description="HTH cro/C1-type" evidence="1">
    <location>
        <begin position="62"/>
        <end position="109"/>
    </location>
</feature>
<proteinExistence type="predicted"/>
<dbReference type="PROSITE" id="PS50943">
    <property type="entry name" value="HTH_CROC1"/>
    <property type="match status" value="1"/>
</dbReference>
<keyword evidence="3" id="KW-1185">Reference proteome</keyword>
<protein>
    <submittedName>
        <fullName evidence="2">Transcriptional regulator</fullName>
    </submittedName>
</protein>
<dbReference type="KEGG" id="msto:MSTO_07550"/>
<dbReference type="Proteomes" id="UP000467130">
    <property type="component" value="Chromosome"/>
</dbReference>
<accession>A0A7I7Q2B5</accession>
<name>A0A7I7Q2B5_9MYCO</name>
<dbReference type="InterPro" id="IPR001387">
    <property type="entry name" value="Cro/C1-type_HTH"/>
</dbReference>
<evidence type="ECO:0000259" key="1">
    <source>
        <dbReference type="PROSITE" id="PS50943"/>
    </source>
</evidence>
<gene>
    <name evidence="2" type="ORF">MSTO_07550</name>
</gene>
<dbReference type="SUPFAM" id="SSF47413">
    <property type="entry name" value="lambda repressor-like DNA-binding domains"/>
    <property type="match status" value="1"/>
</dbReference>
<dbReference type="SMART" id="SM00530">
    <property type="entry name" value="HTH_XRE"/>
    <property type="match status" value="1"/>
</dbReference>
<sequence>MNETAAIERRFEVIDGGGGGATPRVGRVPQAPTLAQFLRNRREQLQPTDVGLPSGGRRRVVGLRREEVAALAGVSVDYYLRIEQGREKSPSDQVLDGIALALKLEDDDAAYLRDLVRQPRSGKRCLKDIEPEIHSLITSWPLTPVHIHDCALNLVAANPIARAVFPHMEIGDNAMLSLFLDPEVQKFYRNWDKLTTRAVCWLRVYAVRKPNPGLTAGIEELLKRRERFRMLWSRPDVTHDNSGKKKLMHPEVGPITLHFQHMTLEPSGHVFVPFWAQPGSPSECALRRLSTA</sequence>
<dbReference type="GO" id="GO:0003677">
    <property type="term" value="F:DNA binding"/>
    <property type="evidence" value="ECO:0007669"/>
    <property type="project" value="InterPro"/>
</dbReference>
<dbReference type="Pfam" id="PF17765">
    <property type="entry name" value="MLTR_LBD"/>
    <property type="match status" value="1"/>
</dbReference>
<dbReference type="Pfam" id="PF13560">
    <property type="entry name" value="HTH_31"/>
    <property type="match status" value="1"/>
</dbReference>